<organism evidence="2 3">
    <name type="scientific">Aspergillus udagawae</name>
    <dbReference type="NCBI Taxonomy" id="91492"/>
    <lineage>
        <taxon>Eukaryota</taxon>
        <taxon>Fungi</taxon>
        <taxon>Dikarya</taxon>
        <taxon>Ascomycota</taxon>
        <taxon>Pezizomycotina</taxon>
        <taxon>Eurotiomycetes</taxon>
        <taxon>Eurotiomycetidae</taxon>
        <taxon>Eurotiales</taxon>
        <taxon>Aspergillaceae</taxon>
        <taxon>Aspergillus</taxon>
        <taxon>Aspergillus subgen. Fumigati</taxon>
    </lineage>
</organism>
<comment type="caution">
    <text evidence="2">The sequence shown here is derived from an EMBL/GenBank/DDBJ whole genome shotgun (WGS) entry which is preliminary data.</text>
</comment>
<proteinExistence type="predicted"/>
<sequence length="396" mass="43472">MNQIYGTCEPALHSVRDLLQQRIDSRDELGASLCVNVDGKNILDLWGGYADVARTRPWQKDTITVVWSCSKVVTNLAALILVDRGLLDVNEKVATYWPEFGANGKENVTVAHILSHSSGVPAWDLPITLEEIYDTKKATEKLAAQAPWWTPGERSGYHLTNQGHLIGEIIRRITGKRLEQFVADEIAGPLEADFQYGVPEEHWPRTADVIPPPPLPFGGLDPQSITAKAIAGSPFPAEASMTPGFRKTVSGANNGFSNARALARIGSIVSRDGIVDEDKRIISASTVEKMLTEQIKGTDIVTFDFLRFGLGVALPAPQTCAWIPEGRIGFWGGWGGSMIIMDRDRRMTIAYVMNNMSGRGTLGNDNTEAYVREIYRVIGGLRSRLHRFIDLSAANA</sequence>
<dbReference type="Pfam" id="PF00144">
    <property type="entry name" value="Beta-lactamase"/>
    <property type="match status" value="1"/>
</dbReference>
<keyword evidence="3" id="KW-1185">Reference proteome</keyword>
<reference evidence="2 3" key="1">
    <citation type="submission" date="2020-01" db="EMBL/GenBank/DDBJ databases">
        <title>Draft genome sequence of Aspergillus udagawae IFM 53868.</title>
        <authorList>
            <person name="Takahashi H."/>
            <person name="Yaguchi T."/>
        </authorList>
    </citation>
    <scope>NUCLEOTIDE SEQUENCE [LARGE SCALE GENOMIC DNA]</scope>
    <source>
        <strain evidence="2 3">IFM 53868</strain>
    </source>
</reference>
<dbReference type="InterPro" id="IPR001466">
    <property type="entry name" value="Beta-lactam-related"/>
</dbReference>
<dbReference type="EMBL" id="BLKG01000114">
    <property type="protein sequence ID" value="GFF95559.1"/>
    <property type="molecule type" value="Genomic_DNA"/>
</dbReference>
<dbReference type="Gene3D" id="3.40.710.10">
    <property type="entry name" value="DD-peptidase/beta-lactamase superfamily"/>
    <property type="match status" value="1"/>
</dbReference>
<evidence type="ECO:0000313" key="3">
    <source>
        <dbReference type="Proteomes" id="UP000465266"/>
    </source>
</evidence>
<dbReference type="InterPro" id="IPR052907">
    <property type="entry name" value="Beta-lactamase/esterase"/>
</dbReference>
<dbReference type="InterPro" id="IPR012338">
    <property type="entry name" value="Beta-lactam/transpept-like"/>
</dbReference>
<feature type="domain" description="Beta-lactamase-related" evidence="1">
    <location>
        <begin position="15"/>
        <end position="358"/>
    </location>
</feature>
<evidence type="ECO:0000313" key="2">
    <source>
        <dbReference type="EMBL" id="GFF95559.1"/>
    </source>
</evidence>
<protein>
    <submittedName>
        <fullName evidence="2">Beta-lactamase domain-containing protein 2</fullName>
    </submittedName>
</protein>
<dbReference type="PANTHER" id="PTHR43319:SF3">
    <property type="entry name" value="BETA-LACTAMASE-RELATED DOMAIN-CONTAINING PROTEIN"/>
    <property type="match status" value="1"/>
</dbReference>
<accession>A0ABQ1B7S7</accession>
<gene>
    <name evidence="2" type="ORF">IFM53868_08086</name>
</gene>
<dbReference type="Proteomes" id="UP000465266">
    <property type="component" value="Unassembled WGS sequence"/>
</dbReference>
<evidence type="ECO:0000259" key="1">
    <source>
        <dbReference type="Pfam" id="PF00144"/>
    </source>
</evidence>
<dbReference type="SUPFAM" id="SSF56601">
    <property type="entry name" value="beta-lactamase/transpeptidase-like"/>
    <property type="match status" value="1"/>
</dbReference>
<dbReference type="PANTHER" id="PTHR43319">
    <property type="entry name" value="BETA-LACTAMASE-RELATED"/>
    <property type="match status" value="1"/>
</dbReference>
<name>A0ABQ1B7S7_9EURO</name>